<keyword evidence="1" id="KW-0812">Transmembrane</keyword>
<reference evidence="2 3" key="2">
    <citation type="journal article" date="2021" name="Curr. Genet.">
        <title>Genetic response to nitrogen starvation in the aggressive Eucalyptus foliar pathogen Teratosphaeria destructans.</title>
        <authorList>
            <person name="Havenga M."/>
            <person name="Wingfield B.D."/>
            <person name="Wingfield M.J."/>
            <person name="Dreyer L.L."/>
            <person name="Roets F."/>
            <person name="Aylward J."/>
        </authorList>
    </citation>
    <scope>NUCLEOTIDE SEQUENCE [LARGE SCALE GENOMIC DNA]</scope>
    <source>
        <strain evidence="2">CMW44962</strain>
    </source>
</reference>
<reference evidence="2 3" key="1">
    <citation type="journal article" date="2018" name="IMA Fungus">
        <title>IMA Genome-F 10: Nine draft genome sequences of Claviceps purpurea s.lat., including C. arundinis, C. humidiphila, and C. cf. spartinae, pseudomolecules for the pitch canker pathogen Fusarium circinatum, draft genome of Davidsoniella eucalypti, Grosmannia galeiformis, Quambalaria eucalypti, and Teratosphaeria destructans.</title>
        <authorList>
            <person name="Wingfield B.D."/>
            <person name="Liu M."/>
            <person name="Nguyen H.D."/>
            <person name="Lane F.A."/>
            <person name="Morgan S.W."/>
            <person name="De Vos L."/>
            <person name="Wilken P.M."/>
            <person name="Duong T.A."/>
            <person name="Aylward J."/>
            <person name="Coetzee M.P."/>
            <person name="Dadej K."/>
            <person name="De Beer Z.W."/>
            <person name="Findlay W."/>
            <person name="Havenga M."/>
            <person name="Kolarik M."/>
            <person name="Menzies J.G."/>
            <person name="Naidoo K."/>
            <person name="Pochopski O."/>
            <person name="Shoukouhi P."/>
            <person name="Santana Q.C."/>
            <person name="Seifert K.A."/>
            <person name="Soal N."/>
            <person name="Steenkamp E.T."/>
            <person name="Tatham C.T."/>
            <person name="van der Nest M.A."/>
            <person name="Wingfield M.J."/>
        </authorList>
    </citation>
    <scope>NUCLEOTIDE SEQUENCE [LARGE SCALE GENOMIC DNA]</scope>
    <source>
        <strain evidence="2">CMW44962</strain>
    </source>
</reference>
<feature type="transmembrane region" description="Helical" evidence="1">
    <location>
        <begin position="9"/>
        <end position="26"/>
    </location>
</feature>
<sequence length="476" mass="52945">MLIQPKKGLLPVGGALLVFIIVAVLWRGQEQLGESSVSLRSWWKGTSGGRSEKSIQKILSGENAAEVLQDEGIVPTAAVADTHHELFSLSTPDGRYFDIIFGRFHTINPNVIPHPSLNDTWFIIGQEFQKGEGQATTWNIELVCEATFRNSSVLQCIEEPIIAPVAATYSPVCHDKYAPLNFNIGPHDARVFFGPEHPYMIFGSQSQHSCFGQWIEDFRLLSKWSIHRSPDNPFQVATDIQRPPPFHPMEKNWFVFWDVHNEMYVHYDTAPKRSYAKLAPDGSVGGDLALLTEQRDSTCLAKYLPNIGDPAWESIHQATNSLAITLCRRTDMNCVKSEANTFILTIYQHKASYSYHSAYEPYTMLFKQTAPFEIYAMGTKPLFIHGRLPAVPADSPTGEEPRLTEMFYLTSISWKSPELTYHGYLDDVMFVNFGIEDTHTGGIDVLAADVVAGLGYCDGKGPVATPGPASSHGMGP</sequence>
<evidence type="ECO:0000313" key="3">
    <source>
        <dbReference type="Proteomes" id="UP001138500"/>
    </source>
</evidence>
<protein>
    <submittedName>
        <fullName evidence="2">Uncharacterized protein</fullName>
    </submittedName>
</protein>
<keyword evidence="3" id="KW-1185">Reference proteome</keyword>
<proteinExistence type="predicted"/>
<dbReference type="OrthoDB" id="2522565at2759"/>
<comment type="caution">
    <text evidence="2">The sequence shown here is derived from an EMBL/GenBank/DDBJ whole genome shotgun (WGS) entry which is preliminary data.</text>
</comment>
<evidence type="ECO:0000313" key="2">
    <source>
        <dbReference type="EMBL" id="KAH9836904.1"/>
    </source>
</evidence>
<keyword evidence="1" id="KW-1133">Transmembrane helix</keyword>
<dbReference type="Proteomes" id="UP001138500">
    <property type="component" value="Unassembled WGS sequence"/>
</dbReference>
<dbReference type="EMBL" id="RIBY02000802">
    <property type="protein sequence ID" value="KAH9836904.1"/>
    <property type="molecule type" value="Genomic_DNA"/>
</dbReference>
<evidence type="ECO:0000256" key="1">
    <source>
        <dbReference type="SAM" id="Phobius"/>
    </source>
</evidence>
<name>A0A9W7SX39_9PEZI</name>
<keyword evidence="1" id="KW-0472">Membrane</keyword>
<organism evidence="2 3">
    <name type="scientific">Teratosphaeria destructans</name>
    <dbReference type="NCBI Taxonomy" id="418781"/>
    <lineage>
        <taxon>Eukaryota</taxon>
        <taxon>Fungi</taxon>
        <taxon>Dikarya</taxon>
        <taxon>Ascomycota</taxon>
        <taxon>Pezizomycotina</taxon>
        <taxon>Dothideomycetes</taxon>
        <taxon>Dothideomycetidae</taxon>
        <taxon>Mycosphaerellales</taxon>
        <taxon>Teratosphaeriaceae</taxon>
        <taxon>Teratosphaeria</taxon>
    </lineage>
</organism>
<accession>A0A9W7SX39</accession>
<gene>
    <name evidence="2" type="ORF">Tdes44962_MAKER08384</name>
</gene>
<dbReference type="AlphaFoldDB" id="A0A9W7SX39"/>